<dbReference type="SUPFAM" id="SSF88946">
    <property type="entry name" value="Sigma2 domain of RNA polymerase sigma factors"/>
    <property type="match status" value="1"/>
</dbReference>
<dbReference type="InterPro" id="IPR046531">
    <property type="entry name" value="DUF6596"/>
</dbReference>
<dbReference type="AlphaFoldDB" id="A0A8J6LZM5"/>
<dbReference type="Proteomes" id="UP000601768">
    <property type="component" value="Unassembled WGS sequence"/>
</dbReference>
<feature type="domain" description="RNA polymerase sigma-70 region 2" evidence="1">
    <location>
        <begin position="11"/>
        <end position="72"/>
    </location>
</feature>
<dbReference type="PANTHER" id="PTHR47756">
    <property type="entry name" value="BLL6612 PROTEIN-RELATED"/>
    <property type="match status" value="1"/>
</dbReference>
<dbReference type="Gene3D" id="1.10.10.10">
    <property type="entry name" value="Winged helix-like DNA-binding domain superfamily/Winged helix DNA-binding domain"/>
    <property type="match status" value="1"/>
</dbReference>
<feature type="domain" description="RNA polymerase sigma factor 70 region 4 type 2" evidence="2">
    <location>
        <begin position="105"/>
        <end position="156"/>
    </location>
</feature>
<dbReference type="PANTHER" id="PTHR47756:SF2">
    <property type="entry name" value="BLL6612 PROTEIN"/>
    <property type="match status" value="1"/>
</dbReference>
<dbReference type="SUPFAM" id="SSF88659">
    <property type="entry name" value="Sigma3 and sigma4 domains of RNA polymerase sigma factors"/>
    <property type="match status" value="1"/>
</dbReference>
<name>A0A8J6LZM5_9ALTE</name>
<dbReference type="InterPro" id="IPR014284">
    <property type="entry name" value="RNA_pol_sigma-70_dom"/>
</dbReference>
<accession>A0A8J6LZM5</accession>
<dbReference type="EMBL" id="JACNEP010000007">
    <property type="protein sequence ID" value="MBC3766250.1"/>
    <property type="molecule type" value="Genomic_DNA"/>
</dbReference>
<dbReference type="InterPro" id="IPR013249">
    <property type="entry name" value="RNA_pol_sigma70_r4_t2"/>
</dbReference>
<reference evidence="4" key="2">
    <citation type="submission" date="2020-08" db="EMBL/GenBank/DDBJ databases">
        <authorList>
            <person name="Lai Q."/>
        </authorList>
    </citation>
    <scope>NUCLEOTIDE SEQUENCE</scope>
    <source>
        <strain evidence="4">S27-2</strain>
    </source>
</reference>
<evidence type="ECO:0000259" key="1">
    <source>
        <dbReference type="Pfam" id="PF04542"/>
    </source>
</evidence>
<dbReference type="RefSeq" id="WP_186506780.1">
    <property type="nucleotide sequence ID" value="NZ_JACNEP010000007.1"/>
</dbReference>
<evidence type="ECO:0000259" key="2">
    <source>
        <dbReference type="Pfam" id="PF08281"/>
    </source>
</evidence>
<proteinExistence type="predicted"/>
<gene>
    <name evidence="4" type="ORF">H8B19_10185</name>
</gene>
<organism evidence="4 5">
    <name type="scientific">Neptunicella marina</name>
    <dbReference type="NCBI Taxonomy" id="2125989"/>
    <lineage>
        <taxon>Bacteria</taxon>
        <taxon>Pseudomonadati</taxon>
        <taxon>Pseudomonadota</taxon>
        <taxon>Gammaproteobacteria</taxon>
        <taxon>Alteromonadales</taxon>
        <taxon>Alteromonadaceae</taxon>
        <taxon>Neptunicella</taxon>
    </lineage>
</organism>
<dbReference type="InterPro" id="IPR036388">
    <property type="entry name" value="WH-like_DNA-bd_sf"/>
</dbReference>
<protein>
    <submittedName>
        <fullName evidence="4">Sigma-70 family RNA polymerase sigma factor</fullName>
    </submittedName>
</protein>
<evidence type="ECO:0000259" key="3">
    <source>
        <dbReference type="Pfam" id="PF20239"/>
    </source>
</evidence>
<dbReference type="GO" id="GO:0006352">
    <property type="term" value="P:DNA-templated transcription initiation"/>
    <property type="evidence" value="ECO:0007669"/>
    <property type="project" value="InterPro"/>
</dbReference>
<dbReference type="GO" id="GO:0003677">
    <property type="term" value="F:DNA binding"/>
    <property type="evidence" value="ECO:0007669"/>
    <property type="project" value="InterPro"/>
</dbReference>
<keyword evidence="5" id="KW-1185">Reference proteome</keyword>
<evidence type="ECO:0000313" key="4">
    <source>
        <dbReference type="EMBL" id="MBC3766250.1"/>
    </source>
</evidence>
<feature type="domain" description="DUF6596" evidence="3">
    <location>
        <begin position="174"/>
        <end position="274"/>
    </location>
</feature>
<comment type="caution">
    <text evidence="4">The sequence shown here is derived from an EMBL/GenBank/DDBJ whole genome shotgun (WGS) entry which is preliminary data.</text>
</comment>
<dbReference type="NCBIfam" id="TIGR02937">
    <property type="entry name" value="sigma70-ECF"/>
    <property type="match status" value="1"/>
</dbReference>
<dbReference type="Pfam" id="PF20239">
    <property type="entry name" value="DUF6596"/>
    <property type="match status" value="1"/>
</dbReference>
<evidence type="ECO:0000313" key="5">
    <source>
        <dbReference type="Proteomes" id="UP000601768"/>
    </source>
</evidence>
<dbReference type="GO" id="GO:0016987">
    <property type="term" value="F:sigma factor activity"/>
    <property type="evidence" value="ECO:0007669"/>
    <property type="project" value="InterPro"/>
</dbReference>
<reference evidence="4" key="1">
    <citation type="journal article" date="2018" name="Int. J. Syst. Evol. Microbiol.">
        <title>Neptunicella marina gen. nov., sp. nov., isolated from surface seawater.</title>
        <authorList>
            <person name="Liu X."/>
            <person name="Lai Q."/>
            <person name="Du Y."/>
            <person name="Zhang X."/>
            <person name="Liu Z."/>
            <person name="Sun F."/>
            <person name="Shao Z."/>
        </authorList>
    </citation>
    <scope>NUCLEOTIDE SEQUENCE</scope>
    <source>
        <strain evidence="4">S27-2</strain>
    </source>
</reference>
<dbReference type="InterPro" id="IPR013324">
    <property type="entry name" value="RNA_pol_sigma_r3/r4-like"/>
</dbReference>
<dbReference type="InterPro" id="IPR013325">
    <property type="entry name" value="RNA_pol_sigma_r2"/>
</dbReference>
<dbReference type="Pfam" id="PF04542">
    <property type="entry name" value="Sigma70_r2"/>
    <property type="match status" value="1"/>
</dbReference>
<dbReference type="Pfam" id="PF08281">
    <property type="entry name" value="Sigma70_r4_2"/>
    <property type="match status" value="1"/>
</dbReference>
<sequence length="409" mass="47203">MHKRIIEQILQQYSGRIRAYLIRLVSNIDDAEDLLQEVKIKAWYHWQSEIPAAPQAWLYKVARNKAIDFLRQCRQPVEYIEEQQFSDIDDEQLSSLLDDELLKLIFICCHPSLDPAAQVALTLRLVLNFSLEQTARALLVKPKAMEQRLLRARQKISQAGIAYSIPHDKHLYQRLNSVLTCLYLLFNEGYVATAQSELMSRELCKLAMSLTELIANHYANNAEVLGLWSLMLILDGRAQARVKLDGAIVPLYEQQRSLWVLEQIQAGQTILDSSLALKQCPGPFQLQAAIASLQCDNQSGIHWPEILMLYDKLWQLSKSHVVAVNRVVVLIKLNAFNAAKRELEQLVEPLKHYHPFYLVRAEYYHQLGDKSRVGDDLQLAYQLTQNQSEREFIQQLLLRNDEQFSGRCH</sequence>
<dbReference type="InterPro" id="IPR007627">
    <property type="entry name" value="RNA_pol_sigma70_r2"/>
</dbReference>
<dbReference type="Gene3D" id="1.10.1740.10">
    <property type="match status" value="1"/>
</dbReference>